<feature type="region of interest" description="Disordered" evidence="1">
    <location>
        <begin position="258"/>
        <end position="299"/>
    </location>
</feature>
<proteinExistence type="predicted"/>
<accession>M2MMA5</accession>
<evidence type="ECO:0000313" key="3">
    <source>
        <dbReference type="Proteomes" id="UP000011761"/>
    </source>
</evidence>
<dbReference type="HOGENOM" id="CLU_467092_0_0_1"/>
<dbReference type="GeneID" id="19111601"/>
<organism evidence="2 3">
    <name type="scientific">Baudoinia panamericana (strain UAMH 10762)</name>
    <name type="common">Angels' share fungus</name>
    <name type="synonym">Baudoinia compniacensis (strain UAMH 10762)</name>
    <dbReference type="NCBI Taxonomy" id="717646"/>
    <lineage>
        <taxon>Eukaryota</taxon>
        <taxon>Fungi</taxon>
        <taxon>Dikarya</taxon>
        <taxon>Ascomycota</taxon>
        <taxon>Pezizomycotina</taxon>
        <taxon>Dothideomycetes</taxon>
        <taxon>Dothideomycetidae</taxon>
        <taxon>Mycosphaerellales</taxon>
        <taxon>Teratosphaeriaceae</taxon>
        <taxon>Baudoinia</taxon>
    </lineage>
</organism>
<dbReference type="OrthoDB" id="9876299at2759"/>
<protein>
    <submittedName>
        <fullName evidence="2">Uncharacterized protein</fullName>
    </submittedName>
</protein>
<dbReference type="RefSeq" id="XP_007674347.1">
    <property type="nucleotide sequence ID" value="XM_007676157.1"/>
</dbReference>
<evidence type="ECO:0000256" key="1">
    <source>
        <dbReference type="SAM" id="MobiDB-lite"/>
    </source>
</evidence>
<feature type="region of interest" description="Disordered" evidence="1">
    <location>
        <begin position="350"/>
        <end position="398"/>
    </location>
</feature>
<dbReference type="Proteomes" id="UP000011761">
    <property type="component" value="Unassembled WGS sequence"/>
</dbReference>
<dbReference type="EMBL" id="KB445553">
    <property type="protein sequence ID" value="EMC97826.1"/>
    <property type="molecule type" value="Genomic_DNA"/>
</dbReference>
<dbReference type="OMA" id="IKLACHD"/>
<feature type="compositionally biased region" description="Basic and acidic residues" evidence="1">
    <location>
        <begin position="380"/>
        <end position="392"/>
    </location>
</feature>
<sequence length="544" mass="59994">MVKSNPFDYTNKKNTGIGLGQFIAKQLEKEAKKQATRARKQSLSSAMGSVDGHEGSSSHGLDIKLPGKELGDAGFNVLAECLEAVLSVSEEASDVPLILEQIDLSNNQLTAASLPRLATVIEQAKHDLQLISVANNELRIETDQDIERWDTFLCAFGDCEHVSKLDLAGNGLGGRAIESLAKWHIRQSFKAPVSGIRNIDPLILNNIALNESGALWLSYVLENHASEIDWAGNETSLSRDSQALLRKAEAVRKQMVTASQNSGCDEEEAEGVSPMEVPRGARRASGKFGSSSEIDAGGSSELDSLRKKIQRHIIMHDKPASVDLWRAALKLLHFARMFSLVCKRPSPIAPSPVRNPVIRLPPSSPTPKSKKDTRKLSVSADKENVGRKDSRGSHAMTGKPQVALEVTNMPIPPNMVSKPHRKGAFSHCADPEPVRERLQGLIMRDDNPERFLRWQNKRIAAQGASTFWNNQSAFHLSVQLTDPIAVLVLGKREMEMMTEKQRHAVIAWGLNRDTLATERGWTGKDESSQVWMLLDSITCLEYEQ</sequence>
<dbReference type="eggNOG" id="ENOG502S5T4">
    <property type="taxonomic scope" value="Eukaryota"/>
</dbReference>
<dbReference type="KEGG" id="bcom:BAUCODRAFT_31836"/>
<keyword evidence="3" id="KW-1185">Reference proteome</keyword>
<gene>
    <name evidence="2" type="ORF">BAUCODRAFT_31836</name>
</gene>
<feature type="region of interest" description="Disordered" evidence="1">
    <location>
        <begin position="33"/>
        <end position="63"/>
    </location>
</feature>
<dbReference type="InterPro" id="IPR032675">
    <property type="entry name" value="LRR_dom_sf"/>
</dbReference>
<name>M2MMA5_BAUPA</name>
<reference evidence="2 3" key="1">
    <citation type="journal article" date="2012" name="PLoS Pathog.">
        <title>Diverse lifestyles and strategies of plant pathogenesis encoded in the genomes of eighteen Dothideomycetes fungi.</title>
        <authorList>
            <person name="Ohm R.A."/>
            <person name="Feau N."/>
            <person name="Henrissat B."/>
            <person name="Schoch C.L."/>
            <person name="Horwitz B.A."/>
            <person name="Barry K.W."/>
            <person name="Condon B.J."/>
            <person name="Copeland A.C."/>
            <person name="Dhillon B."/>
            <person name="Glaser F."/>
            <person name="Hesse C.N."/>
            <person name="Kosti I."/>
            <person name="LaButti K."/>
            <person name="Lindquist E.A."/>
            <person name="Lucas S."/>
            <person name="Salamov A.A."/>
            <person name="Bradshaw R.E."/>
            <person name="Ciuffetti L."/>
            <person name="Hamelin R.C."/>
            <person name="Kema G.H.J."/>
            <person name="Lawrence C."/>
            <person name="Scott J.A."/>
            <person name="Spatafora J.W."/>
            <person name="Turgeon B.G."/>
            <person name="de Wit P.J.G.M."/>
            <person name="Zhong S."/>
            <person name="Goodwin S.B."/>
            <person name="Grigoriev I.V."/>
        </authorList>
    </citation>
    <scope>NUCLEOTIDE SEQUENCE [LARGE SCALE GENOMIC DNA]</scope>
    <source>
        <strain evidence="2 3">UAMH 10762</strain>
    </source>
</reference>
<evidence type="ECO:0000313" key="2">
    <source>
        <dbReference type="EMBL" id="EMC97826.1"/>
    </source>
</evidence>
<feature type="compositionally biased region" description="Basic and acidic residues" evidence="1">
    <location>
        <begin position="51"/>
        <end position="63"/>
    </location>
</feature>
<dbReference type="AlphaFoldDB" id="M2MMA5"/>
<dbReference type="Gene3D" id="3.80.10.10">
    <property type="entry name" value="Ribonuclease Inhibitor"/>
    <property type="match status" value="1"/>
</dbReference>
<dbReference type="SUPFAM" id="SSF52047">
    <property type="entry name" value="RNI-like"/>
    <property type="match status" value="1"/>
</dbReference>